<sequence>MARTGPFRVAINGYGRIGQCVLRALYENGYRDHLQVVAINELSDIDTIAHLTRYDSTHGRFRGDVAVAGSELQVNGDRIRVLRHPDPADLPWRLLDVDLVLECSGAYSDRATAQKHIDAGARRLLFSQPAEADVDRTVVYGINDRELSARDVIVAAGSCTTNCLVPVVQVLDQALGIEHGATTTIHAAMNDQPVIDAYHHKDLRRTRSALHNIVPVETGLARGIERLLPHMEGRFSSVAMRVPTLNVSAIDMVVTVRTPTDVVSVNHLLRQAAQGPLRGILGYTDELLASSDFNHDAHSGVVDGGQTRVTGGTLVKVLCWFDNEWGFANRMLDVSRSWLARIDE</sequence>
<evidence type="ECO:0000256" key="2">
    <source>
        <dbReference type="ARBA" id="ARBA00011881"/>
    </source>
</evidence>
<dbReference type="EMBL" id="MSCW01000007">
    <property type="protein sequence ID" value="ONF43099.1"/>
    <property type="molecule type" value="Genomic_DNA"/>
</dbReference>
<dbReference type="PANTHER" id="PTHR43148">
    <property type="entry name" value="GLYCERALDEHYDE-3-PHOSPHATE DEHYDROGENASE 2"/>
    <property type="match status" value="1"/>
</dbReference>
<evidence type="ECO:0000313" key="10">
    <source>
        <dbReference type="Proteomes" id="UP000189339"/>
    </source>
</evidence>
<accession>A0A1V2DRG2</accession>
<dbReference type="PIRSF" id="PIRSF000149">
    <property type="entry name" value="GAP_DH"/>
    <property type="match status" value="1"/>
</dbReference>
<evidence type="ECO:0000256" key="7">
    <source>
        <dbReference type="RuleBase" id="RU000397"/>
    </source>
</evidence>
<dbReference type="FunFam" id="3.30.360.10:FF:000002">
    <property type="entry name" value="Glyceraldehyde-3-phosphate dehydrogenase"/>
    <property type="match status" value="1"/>
</dbReference>
<gene>
    <name evidence="9" type="primary">gapA</name>
    <name evidence="9" type="ORF">BTO32_10400</name>
</gene>
<evidence type="ECO:0000256" key="3">
    <source>
        <dbReference type="ARBA" id="ARBA00023002"/>
    </source>
</evidence>
<comment type="caution">
    <text evidence="9">The sequence shown here is derived from an EMBL/GenBank/DDBJ whole genome shotgun (WGS) entry which is preliminary data.</text>
</comment>
<dbReference type="AlphaFoldDB" id="A0A1V2DRG2"/>
<evidence type="ECO:0000259" key="8">
    <source>
        <dbReference type="SMART" id="SM00846"/>
    </source>
</evidence>
<dbReference type="CDD" id="cd17892">
    <property type="entry name" value="GAPDH_N_E4PDH"/>
    <property type="match status" value="1"/>
</dbReference>
<comment type="subunit">
    <text evidence="2">Homotetramer.</text>
</comment>
<feature type="domain" description="Glyceraldehyde 3-phosphate dehydrogenase NAD(P) binding" evidence="8">
    <location>
        <begin position="7"/>
        <end position="159"/>
    </location>
</feature>
<keyword evidence="3" id="KW-0560">Oxidoreductase</keyword>
<dbReference type="Proteomes" id="UP000189339">
    <property type="component" value="Unassembled WGS sequence"/>
</dbReference>
<dbReference type="FunFam" id="3.40.50.720:FF:000001">
    <property type="entry name" value="Glyceraldehyde-3-phosphate dehydrogenase"/>
    <property type="match status" value="1"/>
</dbReference>
<dbReference type="SUPFAM" id="SSF55347">
    <property type="entry name" value="Glyceraldehyde-3-phosphate dehydrogenase-like, C-terminal domain"/>
    <property type="match status" value="1"/>
</dbReference>
<dbReference type="InterPro" id="IPR036291">
    <property type="entry name" value="NAD(P)-bd_dom_sf"/>
</dbReference>
<dbReference type="RefSeq" id="WP_076724577.1">
    <property type="nucleotide sequence ID" value="NZ_MSCW01000007.1"/>
</dbReference>
<evidence type="ECO:0000313" key="9">
    <source>
        <dbReference type="EMBL" id="ONF43099.1"/>
    </source>
</evidence>
<keyword evidence="10" id="KW-1185">Reference proteome</keyword>
<feature type="active site" description="Nucleophile" evidence="4">
    <location>
        <position position="159"/>
    </location>
</feature>
<proteinExistence type="inferred from homology"/>
<dbReference type="InterPro" id="IPR020829">
    <property type="entry name" value="GlycerAld_3-P_DH_cat"/>
</dbReference>
<dbReference type="PRINTS" id="PR00078">
    <property type="entry name" value="G3PDHDRGNASE"/>
</dbReference>
<comment type="similarity">
    <text evidence="1 7">Belongs to the glyceraldehyde-3-phosphate dehydrogenase family.</text>
</comment>
<evidence type="ECO:0000256" key="6">
    <source>
        <dbReference type="PIRSR" id="PIRSR000149-4"/>
    </source>
</evidence>
<dbReference type="Gene3D" id="3.40.50.720">
    <property type="entry name" value="NAD(P)-binding Rossmann-like Domain"/>
    <property type="match status" value="1"/>
</dbReference>
<feature type="site" description="Activates thiol group during catalysis" evidence="6">
    <location>
        <position position="186"/>
    </location>
</feature>
<dbReference type="STRING" id="135739.BTO32_10400"/>
<keyword evidence="5" id="KW-0547">Nucleotide-binding</keyword>
<dbReference type="Pfam" id="PF02800">
    <property type="entry name" value="Gp_dh_C"/>
    <property type="match status" value="1"/>
</dbReference>
<name>A0A1V2DRG2_9GAMM</name>
<evidence type="ECO:0000256" key="5">
    <source>
        <dbReference type="PIRSR" id="PIRSR000149-3"/>
    </source>
</evidence>
<keyword evidence="5" id="KW-0520">NAD</keyword>
<protein>
    <submittedName>
        <fullName evidence="9">Erythrose-4-phosphate dehydrogenase</fullName>
    </submittedName>
</protein>
<dbReference type="SUPFAM" id="SSF51735">
    <property type="entry name" value="NAD(P)-binding Rossmann-fold domains"/>
    <property type="match status" value="1"/>
</dbReference>
<dbReference type="InterPro" id="IPR020828">
    <property type="entry name" value="GlycerAld_3-P_DH_NAD(P)-bd"/>
</dbReference>
<evidence type="ECO:0000256" key="4">
    <source>
        <dbReference type="PIRSR" id="PIRSR000149-1"/>
    </source>
</evidence>
<feature type="binding site" evidence="5">
    <location>
        <position position="127"/>
    </location>
    <ligand>
        <name>NAD(+)</name>
        <dbReference type="ChEBI" id="CHEBI:57540"/>
    </ligand>
</feature>
<dbReference type="GO" id="GO:0051287">
    <property type="term" value="F:NAD binding"/>
    <property type="evidence" value="ECO:0007669"/>
    <property type="project" value="InterPro"/>
</dbReference>
<dbReference type="SMART" id="SM00846">
    <property type="entry name" value="Gp_dh_N"/>
    <property type="match status" value="1"/>
</dbReference>
<reference evidence="9 10" key="1">
    <citation type="submission" date="2016-12" db="EMBL/GenBank/DDBJ databases">
        <title>Marinobacter lutaoensis whole genome sequencing.</title>
        <authorList>
            <person name="Verma A."/>
            <person name="Krishnamurthi S."/>
        </authorList>
    </citation>
    <scope>NUCLEOTIDE SEQUENCE [LARGE SCALE GENOMIC DNA]</scope>
    <source>
        <strain evidence="9 10">T5054</strain>
    </source>
</reference>
<feature type="binding site" evidence="5">
    <location>
        <begin position="16"/>
        <end position="17"/>
    </location>
    <ligand>
        <name>NAD(+)</name>
        <dbReference type="ChEBI" id="CHEBI:57540"/>
    </ligand>
</feature>
<dbReference type="Pfam" id="PF00044">
    <property type="entry name" value="Gp_dh_N"/>
    <property type="match status" value="1"/>
</dbReference>
<dbReference type="GO" id="GO:0016620">
    <property type="term" value="F:oxidoreductase activity, acting on the aldehyde or oxo group of donors, NAD or NADP as acceptor"/>
    <property type="evidence" value="ECO:0007669"/>
    <property type="project" value="InterPro"/>
</dbReference>
<dbReference type="InterPro" id="IPR020831">
    <property type="entry name" value="GlycerAld/Erythrose_P_DH"/>
</dbReference>
<organism evidence="9 10">
    <name type="scientific">Marinobacter lutaoensis</name>
    <dbReference type="NCBI Taxonomy" id="135739"/>
    <lineage>
        <taxon>Bacteria</taxon>
        <taxon>Pseudomonadati</taxon>
        <taxon>Pseudomonadota</taxon>
        <taxon>Gammaproteobacteria</taxon>
        <taxon>Pseudomonadales</taxon>
        <taxon>Marinobacteraceae</taxon>
        <taxon>Marinobacter</taxon>
    </lineage>
</organism>
<dbReference type="OrthoDB" id="9803304at2"/>
<feature type="binding site" evidence="5">
    <location>
        <position position="323"/>
    </location>
    <ligand>
        <name>NAD(+)</name>
        <dbReference type="ChEBI" id="CHEBI:57540"/>
    </ligand>
</feature>
<evidence type="ECO:0000256" key="1">
    <source>
        <dbReference type="ARBA" id="ARBA00007406"/>
    </source>
</evidence>
<dbReference type="Gene3D" id="3.30.360.10">
    <property type="entry name" value="Dihydrodipicolinate Reductase, domain 2"/>
    <property type="match status" value="1"/>
</dbReference>